<dbReference type="RefSeq" id="WP_108527573.1">
    <property type="nucleotide sequence ID" value="NZ_MUXF01000008.1"/>
</dbReference>
<keyword evidence="2" id="KW-1185">Reference proteome</keyword>
<reference evidence="1 2" key="1">
    <citation type="submission" date="2017-02" db="EMBL/GenBank/DDBJ databases">
        <title>Arcobacter lacus sp. nov., a new species isolated from reclaimed water.</title>
        <authorList>
            <person name="Figueras M.J."/>
            <person name="Perez-Cataluna A."/>
            <person name="Salas-Masso N."/>
        </authorList>
    </citation>
    <scope>NUCLEOTIDE SEQUENCE [LARGE SCALE GENOMIC DNA]</scope>
    <source>
        <strain evidence="1 2">RW43-9</strain>
    </source>
</reference>
<organism evidence="1 2">
    <name type="scientific">Arcobacter lacus</name>
    <dbReference type="NCBI Taxonomy" id="1912876"/>
    <lineage>
        <taxon>Bacteria</taxon>
        <taxon>Pseudomonadati</taxon>
        <taxon>Campylobacterota</taxon>
        <taxon>Epsilonproteobacteria</taxon>
        <taxon>Campylobacterales</taxon>
        <taxon>Arcobacteraceae</taxon>
        <taxon>Arcobacter</taxon>
    </lineage>
</organism>
<proteinExistence type="predicted"/>
<evidence type="ECO:0000313" key="2">
    <source>
        <dbReference type="Proteomes" id="UP000251311"/>
    </source>
</evidence>
<sequence length="223" mass="26803">MSSNILLDLRENTKNKEMLNSFYQCVDLFDDNLEDLAVAMILIRKQIGTNERPNIVYKKVEEGKFNLLFNYCEYLLDLPTNTLKNLKNLVILKKEKILNRIFENKIEFPIFKKDDAGNVYKFNDEIDFEVVFIKNKNNLKNDLEFNDSNLKLVHCDKERELYNNQPIWCWNNGYKEKQLRFYNSFSKCAYSCYSKSIFDFHFDNYKALNLEQIDILDFMMEFE</sequence>
<protein>
    <submittedName>
        <fullName evidence="1">Uncharacterized protein</fullName>
    </submittedName>
</protein>
<accession>A0ABX5JH70</accession>
<evidence type="ECO:0000313" key="1">
    <source>
        <dbReference type="EMBL" id="PUE66741.1"/>
    </source>
</evidence>
<dbReference type="EMBL" id="MUXF01000008">
    <property type="protein sequence ID" value="PUE66741.1"/>
    <property type="molecule type" value="Genomic_DNA"/>
</dbReference>
<gene>
    <name evidence="1" type="ORF">B0175_05085</name>
</gene>
<comment type="caution">
    <text evidence="1">The sequence shown here is derived from an EMBL/GenBank/DDBJ whole genome shotgun (WGS) entry which is preliminary data.</text>
</comment>
<dbReference type="Proteomes" id="UP000251311">
    <property type="component" value="Unassembled WGS sequence"/>
</dbReference>
<name>A0ABX5JH70_9BACT</name>